<dbReference type="EMBL" id="VOHL01000001">
    <property type="protein sequence ID" value="TWS98973.1"/>
    <property type="molecule type" value="Genomic_DNA"/>
</dbReference>
<dbReference type="Pfam" id="PF02446">
    <property type="entry name" value="Glyco_hydro_77"/>
    <property type="match status" value="1"/>
</dbReference>
<keyword evidence="12" id="KW-1185">Reference proteome</keyword>
<evidence type="ECO:0000256" key="2">
    <source>
        <dbReference type="ARBA" id="ARBA00005684"/>
    </source>
</evidence>
<comment type="catalytic activity">
    <reaction evidence="1 10">
        <text>Transfers a segment of a (1-&gt;4)-alpha-D-glucan to a new position in an acceptor, which may be glucose or a (1-&gt;4)-alpha-D-glucan.</text>
        <dbReference type="EC" id="2.4.1.25"/>
    </reaction>
</comment>
<gene>
    <name evidence="11" type="primary">malQ</name>
    <name evidence="11" type="ORF">FRX57_01870</name>
</gene>
<dbReference type="EC" id="2.4.1.25" evidence="3 10"/>
<dbReference type="Proteomes" id="UP000317430">
    <property type="component" value="Unassembled WGS sequence"/>
</dbReference>
<evidence type="ECO:0000256" key="3">
    <source>
        <dbReference type="ARBA" id="ARBA00012560"/>
    </source>
</evidence>
<proteinExistence type="inferred from homology"/>
<comment type="similarity">
    <text evidence="2 10">Belongs to the disproportionating enzyme family.</text>
</comment>
<accession>A0A5C5SFQ7</accession>
<reference evidence="11 12" key="1">
    <citation type="submission" date="2019-08" db="EMBL/GenBank/DDBJ databases">
        <authorList>
            <person name="Lei W."/>
        </authorList>
    </citation>
    <scope>NUCLEOTIDE SEQUENCE [LARGE SCALE GENOMIC DNA]</scope>
    <source>
        <strain evidence="11 12">CCUG 66496</strain>
    </source>
</reference>
<dbReference type="RefSeq" id="WP_146566067.1">
    <property type="nucleotide sequence ID" value="NZ_VOHL01000001.1"/>
</dbReference>
<evidence type="ECO:0000256" key="7">
    <source>
        <dbReference type="ARBA" id="ARBA00023277"/>
    </source>
</evidence>
<evidence type="ECO:0000256" key="4">
    <source>
        <dbReference type="ARBA" id="ARBA00020295"/>
    </source>
</evidence>
<dbReference type="OrthoDB" id="9811841at2"/>
<evidence type="ECO:0000256" key="9">
    <source>
        <dbReference type="ARBA" id="ARBA00031501"/>
    </source>
</evidence>
<comment type="caution">
    <text evidence="11">The sequence shown here is derived from an EMBL/GenBank/DDBJ whole genome shotgun (WGS) entry which is preliminary data.</text>
</comment>
<keyword evidence="5 10" id="KW-0328">Glycosyltransferase</keyword>
<dbReference type="AlphaFoldDB" id="A0A5C5SFQ7"/>
<dbReference type="NCBIfam" id="NF011078">
    <property type="entry name" value="PRK14508.1-1"/>
    <property type="match status" value="1"/>
</dbReference>
<organism evidence="11 12">
    <name type="scientific">Streptococcus cuniculipharyngis</name>
    <dbReference type="NCBI Taxonomy" id="1562651"/>
    <lineage>
        <taxon>Bacteria</taxon>
        <taxon>Bacillati</taxon>
        <taxon>Bacillota</taxon>
        <taxon>Bacilli</taxon>
        <taxon>Lactobacillales</taxon>
        <taxon>Streptococcaceae</taxon>
        <taxon>Streptococcus</taxon>
    </lineage>
</organism>
<dbReference type="PANTHER" id="PTHR32438:SF5">
    <property type="entry name" value="4-ALPHA-GLUCANOTRANSFERASE DPE1, CHLOROPLASTIC_AMYLOPLASTIC"/>
    <property type="match status" value="1"/>
</dbReference>
<dbReference type="PANTHER" id="PTHR32438">
    <property type="entry name" value="4-ALPHA-GLUCANOTRANSFERASE DPE1, CHLOROPLASTIC/AMYLOPLASTIC"/>
    <property type="match status" value="1"/>
</dbReference>
<dbReference type="NCBIfam" id="TIGR00217">
    <property type="entry name" value="malQ"/>
    <property type="match status" value="1"/>
</dbReference>
<evidence type="ECO:0000256" key="6">
    <source>
        <dbReference type="ARBA" id="ARBA00022679"/>
    </source>
</evidence>
<dbReference type="NCBIfam" id="NF011080">
    <property type="entry name" value="PRK14508.1-3"/>
    <property type="match status" value="1"/>
</dbReference>
<protein>
    <recommendedName>
        <fullName evidence="4 10">4-alpha-glucanotransferase</fullName>
        <ecNumber evidence="3 10">2.4.1.25</ecNumber>
    </recommendedName>
    <alternativeName>
        <fullName evidence="8 10">Amylomaltase</fullName>
    </alternativeName>
    <alternativeName>
        <fullName evidence="9 10">Disproportionating enzyme</fullName>
    </alternativeName>
</protein>
<dbReference type="SUPFAM" id="SSF51445">
    <property type="entry name" value="(Trans)glycosidases"/>
    <property type="match status" value="1"/>
</dbReference>
<dbReference type="GO" id="GO:0004134">
    <property type="term" value="F:4-alpha-glucanotransferase activity"/>
    <property type="evidence" value="ECO:0007669"/>
    <property type="project" value="UniProtKB-EC"/>
</dbReference>
<keyword evidence="7 10" id="KW-0119">Carbohydrate metabolism</keyword>
<dbReference type="Gene3D" id="3.20.20.80">
    <property type="entry name" value="Glycosidases"/>
    <property type="match status" value="1"/>
</dbReference>
<evidence type="ECO:0000256" key="10">
    <source>
        <dbReference type="RuleBase" id="RU361207"/>
    </source>
</evidence>
<sequence>MKRASGILMHISSLPGKFGIGTFGQEAYRFVDFLKASQQTYWQILPLTTTSYGDSPYQSFSAVAGNTNFIDFDLLIEAGWLSQDAYQGVSFANQEESVDYAHLFKVRRPILEKAVETFLEESSNQALLAEFEAQNASWLQDYAEFMAIKEHFDHRALQEWGDQEALLRHEATLAIYRQQLATVITYHKVVQYFFFHQWQELKAYANQAGIAIIGDMPIYVAADSVEVWTQPRLFKLDSAKRPLYVAGCPADDFSADGQLWGNPIYDWDYHRQTKFAWWVYRIKESFKLYDYLRIDHFKGFSDYWQIAADSESAAIGSWQPGPGYDLFKTVKEQLGDMPIIAEDLGYIDDKARALLADCGYPGMKVLEFGFYDISGHSIDIAHRCVPNSVAYIGTHDNEVVNGWYDNLSNEQQTFVDDYTNRRPGQPINETMLKLLFSTTSQTVIASMQDVLDKGAESRMNLPSTVGGNWQWRMRWEDLSPEKIDFLTAITVLYERGRDEDD</sequence>
<keyword evidence="6 10" id="KW-0808">Transferase</keyword>
<dbReference type="GO" id="GO:0005975">
    <property type="term" value="P:carbohydrate metabolic process"/>
    <property type="evidence" value="ECO:0007669"/>
    <property type="project" value="InterPro"/>
</dbReference>
<evidence type="ECO:0000313" key="11">
    <source>
        <dbReference type="EMBL" id="TWS98973.1"/>
    </source>
</evidence>
<name>A0A5C5SFQ7_9STRE</name>
<evidence type="ECO:0000256" key="5">
    <source>
        <dbReference type="ARBA" id="ARBA00022676"/>
    </source>
</evidence>
<evidence type="ECO:0000256" key="1">
    <source>
        <dbReference type="ARBA" id="ARBA00000439"/>
    </source>
</evidence>
<evidence type="ECO:0000313" key="12">
    <source>
        <dbReference type="Proteomes" id="UP000317430"/>
    </source>
</evidence>
<dbReference type="InterPro" id="IPR017853">
    <property type="entry name" value="GH"/>
</dbReference>
<evidence type="ECO:0000256" key="8">
    <source>
        <dbReference type="ARBA" id="ARBA00031423"/>
    </source>
</evidence>
<dbReference type="InterPro" id="IPR003385">
    <property type="entry name" value="Glyco_hydro_77"/>
</dbReference>